<evidence type="ECO:0008006" key="7">
    <source>
        <dbReference type="Google" id="ProtNLM"/>
    </source>
</evidence>
<dbReference type="Proteomes" id="UP001195483">
    <property type="component" value="Unassembled WGS sequence"/>
</dbReference>
<keyword evidence="1" id="KW-0677">Repeat</keyword>
<accession>A0AAE0W3B9</accession>
<keyword evidence="6" id="KW-1185">Reference proteome</keyword>
<dbReference type="Pfam" id="PF18738">
    <property type="entry name" value="HEPN_DZIP3"/>
    <property type="match status" value="1"/>
</dbReference>
<sequence length="695" mass="79059">MDSREAVCQSYFQQIRYEYIGTKPTIIHLADEDFAIDNTVIDKKLDDLKKKIVQLASEQPYWGEAIPVRWLTLEEHLMSLKAAGVKVIPYSLLEEMNQKESVKIESKEELNLFLKFQHDVGNILYFGTEDLKDHITLDPQWLIYSLRTIITAENFILQKIKSPAIIQKWREFKKTGKLTQELIDAIWTKENNPDCHDNKDLILRLMEQLNIIARPQCFSEDGDQVKVENCFLAPCMLNQKTPIEVIYPVPHSQMESSSVICYVFMGKYLPSPIFHRLLAACVAYWPIATKMNKGTLENLIFCGCCVFQLDHYHKLTIHFRDYIIFLRVTRKGITDKTPSSKLCTEAREFVSVTLTKIIGCLGQSLKFEQFIQCPEYKGDSVNSLIPVSLLKENQEVCCTCHDNVIESDKLLRFWFDDKASQGDKGGETMTQNEVSDIPSECQKSPEGKGSDTATANIVPVLLDSSAPATKDVSTPAETSDLTPDTAPAVKDTDRFMHIACLLVNVGSRVLRRLLLYHTVMPGCTLDQYLANNRIDIDDLRKRKILNKSQIDILFPPGGSTNLADYDITLLSALFTNVVLTVSLQELNMIQFLRDKRNVIFAHAKSVAVNLNVYQTFWNDICRTLEVLSKQCNDPDFENEILKEIQGIKVSTVQGTSFLDALQACPRRIETLERLVQALISSQTQEPNKQCENNDL</sequence>
<comment type="caution">
    <text evidence="5">The sequence shown here is derived from an EMBL/GenBank/DDBJ whole genome shotgun (WGS) entry which is preliminary data.</text>
</comment>
<reference evidence="5" key="3">
    <citation type="submission" date="2023-05" db="EMBL/GenBank/DDBJ databases">
        <authorList>
            <person name="Smith C.H."/>
        </authorList>
    </citation>
    <scope>NUCLEOTIDE SEQUENCE</scope>
    <source>
        <strain evidence="5">CHS0354</strain>
        <tissue evidence="5">Mantle</tissue>
    </source>
</reference>
<dbReference type="InterPro" id="IPR036388">
    <property type="entry name" value="WH-like_DNA-bd_sf"/>
</dbReference>
<feature type="region of interest" description="Disordered" evidence="2">
    <location>
        <begin position="421"/>
        <end position="452"/>
    </location>
</feature>
<dbReference type="InterPro" id="IPR041249">
    <property type="entry name" value="HEPN_DZIP3"/>
</dbReference>
<proteinExistence type="predicted"/>
<evidence type="ECO:0000259" key="4">
    <source>
        <dbReference type="Pfam" id="PF18738"/>
    </source>
</evidence>
<dbReference type="AlphaFoldDB" id="A0AAE0W3B9"/>
<dbReference type="Gene3D" id="1.10.10.10">
    <property type="entry name" value="Winged helix-like DNA-binding domain superfamily/Winged helix DNA-binding domain"/>
    <property type="match status" value="1"/>
</dbReference>
<dbReference type="Pfam" id="PF16095">
    <property type="entry name" value="COR-A"/>
    <property type="match status" value="1"/>
</dbReference>
<dbReference type="InterPro" id="IPR032171">
    <property type="entry name" value="COR-A"/>
</dbReference>
<reference evidence="5" key="2">
    <citation type="journal article" date="2021" name="Genome Biol. Evol.">
        <title>Developing a high-quality reference genome for a parasitic bivalve with doubly uniparental inheritance (Bivalvia: Unionida).</title>
        <authorList>
            <person name="Smith C.H."/>
        </authorList>
    </citation>
    <scope>NUCLEOTIDE SEQUENCE</scope>
    <source>
        <strain evidence="5">CHS0354</strain>
        <tissue evidence="5">Mantle</tissue>
    </source>
</reference>
<organism evidence="5 6">
    <name type="scientific">Potamilus streckersoni</name>
    <dbReference type="NCBI Taxonomy" id="2493646"/>
    <lineage>
        <taxon>Eukaryota</taxon>
        <taxon>Metazoa</taxon>
        <taxon>Spiralia</taxon>
        <taxon>Lophotrochozoa</taxon>
        <taxon>Mollusca</taxon>
        <taxon>Bivalvia</taxon>
        <taxon>Autobranchia</taxon>
        <taxon>Heteroconchia</taxon>
        <taxon>Palaeoheterodonta</taxon>
        <taxon>Unionida</taxon>
        <taxon>Unionoidea</taxon>
        <taxon>Unionidae</taxon>
        <taxon>Ambleminae</taxon>
        <taxon>Lampsilini</taxon>
        <taxon>Potamilus</taxon>
    </lineage>
</organism>
<reference evidence="5" key="1">
    <citation type="journal article" date="2021" name="Genome Biol. Evol.">
        <title>A High-Quality Reference Genome for a Parasitic Bivalve with Doubly Uniparental Inheritance (Bivalvia: Unionida).</title>
        <authorList>
            <person name="Smith C.H."/>
        </authorList>
    </citation>
    <scope>NUCLEOTIDE SEQUENCE</scope>
    <source>
        <strain evidence="5">CHS0354</strain>
    </source>
</reference>
<evidence type="ECO:0000313" key="5">
    <source>
        <dbReference type="EMBL" id="KAK3598937.1"/>
    </source>
</evidence>
<feature type="domain" description="DZIP3-like HEPN" evidence="4">
    <location>
        <begin position="524"/>
        <end position="630"/>
    </location>
</feature>
<protein>
    <recommendedName>
        <fullName evidence="7">C-terminal of Roc (COR) domain-containing protein</fullName>
    </recommendedName>
</protein>
<name>A0AAE0W3B9_9BIVA</name>
<evidence type="ECO:0000256" key="1">
    <source>
        <dbReference type="ARBA" id="ARBA00022737"/>
    </source>
</evidence>
<evidence type="ECO:0000256" key="2">
    <source>
        <dbReference type="SAM" id="MobiDB-lite"/>
    </source>
</evidence>
<evidence type="ECO:0000313" key="6">
    <source>
        <dbReference type="Proteomes" id="UP001195483"/>
    </source>
</evidence>
<evidence type="ECO:0000259" key="3">
    <source>
        <dbReference type="Pfam" id="PF16095"/>
    </source>
</evidence>
<gene>
    <name evidence="5" type="ORF">CHS0354_036253</name>
</gene>
<feature type="domain" description="COR" evidence="3">
    <location>
        <begin position="67"/>
        <end position="217"/>
    </location>
</feature>
<dbReference type="EMBL" id="JAEAOA010002123">
    <property type="protein sequence ID" value="KAK3598937.1"/>
    <property type="molecule type" value="Genomic_DNA"/>
</dbReference>